<comment type="function">
    <text evidence="7">Thiol-specific peroxidase that catalyzes the reduction of hydrogen peroxide and organic hydroperoxides to water and alcohols, respectively. Plays a role in cell protection against oxidative stress by detoxifying peroxides.</text>
</comment>
<sequence>MFAIRSGAFNSPLAASVLRGASTRGFHASRPALVKVGDAVPDIELMESSPGTKVSLAKEFAAPAKGIIIGVPAAFSPSCSAKHIPGYLNSDKLKGAGKVFVISVNDAFVYAARLPQPSYPARASSFLSLVPLLQCPLVSHLPDPAPPLSIESIRLIIFKRTTTDNLSMNAWAQSLDPSAKSGIRFLADPAANFTKALDLDFDGSAIFGGARSKRYALVIEDGKVKEAHVEPDNTGVFASTAEKVLGALA</sequence>
<dbReference type="Gene3D" id="3.40.30.10">
    <property type="entry name" value="Glutaredoxin"/>
    <property type="match status" value="2"/>
</dbReference>
<dbReference type="InParanoid" id="A0A2K1R3A0"/>
<evidence type="ECO:0000313" key="9">
    <source>
        <dbReference type="EMBL" id="PNS21663.1"/>
    </source>
</evidence>
<evidence type="ECO:0000256" key="7">
    <source>
        <dbReference type="RuleBase" id="RU366011"/>
    </source>
</evidence>
<dbReference type="PANTHER" id="PTHR10430:SF39">
    <property type="entry name" value="PEROXISOMAL MEMBRANE ASSOCIATED PROTEIN 20"/>
    <property type="match status" value="1"/>
</dbReference>
<protein>
    <recommendedName>
        <fullName evidence="8">Redoxin domain-containing protein</fullName>
    </recommendedName>
</protein>
<dbReference type="InterPro" id="IPR013740">
    <property type="entry name" value="Redoxin"/>
</dbReference>
<dbReference type="Pfam" id="PF08534">
    <property type="entry name" value="Redoxin"/>
    <property type="match status" value="2"/>
</dbReference>
<comment type="similarity">
    <text evidence="1 7">Belongs to the peroxiredoxin family. Prx5 subfamily.</text>
</comment>
<dbReference type="CDD" id="cd03013">
    <property type="entry name" value="PRX5_like"/>
    <property type="match status" value="1"/>
</dbReference>
<dbReference type="FunFam" id="3.40.30.10:FF:000553">
    <property type="entry name" value="Peroxiredoxin-2C"/>
    <property type="match status" value="1"/>
</dbReference>
<dbReference type="GO" id="GO:0005739">
    <property type="term" value="C:mitochondrion"/>
    <property type="evidence" value="ECO:0007669"/>
    <property type="project" value="TreeGrafter"/>
</dbReference>
<keyword evidence="5 7" id="KW-0676">Redox-active center</keyword>
<feature type="domain" description="Redoxin" evidence="8">
    <location>
        <begin position="35"/>
        <end position="112"/>
    </location>
</feature>
<evidence type="ECO:0000259" key="8">
    <source>
        <dbReference type="Pfam" id="PF08534"/>
    </source>
</evidence>
<evidence type="ECO:0000256" key="5">
    <source>
        <dbReference type="ARBA" id="ARBA00023284"/>
    </source>
</evidence>
<evidence type="ECO:0000256" key="3">
    <source>
        <dbReference type="ARBA" id="ARBA00022862"/>
    </source>
</evidence>
<dbReference type="PANTHER" id="PTHR10430">
    <property type="entry name" value="PEROXIREDOXIN"/>
    <property type="match status" value="1"/>
</dbReference>
<dbReference type="GO" id="GO:0034599">
    <property type="term" value="P:cellular response to oxidative stress"/>
    <property type="evidence" value="ECO:0007669"/>
    <property type="project" value="InterPro"/>
</dbReference>
<evidence type="ECO:0000256" key="1">
    <source>
        <dbReference type="ARBA" id="ARBA00010505"/>
    </source>
</evidence>
<keyword evidence="10" id="KW-1185">Reference proteome</keyword>
<feature type="domain" description="Redoxin" evidence="8">
    <location>
        <begin position="163"/>
        <end position="245"/>
    </location>
</feature>
<evidence type="ECO:0000313" key="10">
    <source>
        <dbReference type="Proteomes" id="UP000243797"/>
    </source>
</evidence>
<name>A0A2K1R3A0_9PEZI</name>
<feature type="active site" description="Cysteine sulfenic acid (-SOH) intermediate" evidence="6">
    <location>
        <position position="79"/>
    </location>
</feature>
<proteinExistence type="inferred from homology"/>
<reference evidence="9 10" key="1">
    <citation type="submission" date="2017-06" db="EMBL/GenBank/DDBJ databases">
        <title>Draft genome sequence of a variant of Elsinoe murrayae.</title>
        <authorList>
            <person name="Cheng Q."/>
        </authorList>
    </citation>
    <scope>NUCLEOTIDE SEQUENCE [LARGE SCALE GENOMIC DNA]</scope>
    <source>
        <strain evidence="9 10">CQ-2017a</strain>
    </source>
</reference>
<gene>
    <name evidence="9" type="ORF">CAC42_1517</name>
</gene>
<accession>A0A2K1R3A0</accession>
<dbReference type="STRING" id="2082308.A0A2K1R3A0"/>
<keyword evidence="2 7" id="KW-0575">Peroxidase</keyword>
<organism evidence="9 10">
    <name type="scientific">Sphaceloma murrayae</name>
    <dbReference type="NCBI Taxonomy" id="2082308"/>
    <lineage>
        <taxon>Eukaryota</taxon>
        <taxon>Fungi</taxon>
        <taxon>Dikarya</taxon>
        <taxon>Ascomycota</taxon>
        <taxon>Pezizomycotina</taxon>
        <taxon>Dothideomycetes</taxon>
        <taxon>Dothideomycetidae</taxon>
        <taxon>Myriangiales</taxon>
        <taxon>Elsinoaceae</taxon>
        <taxon>Sphaceloma</taxon>
    </lineage>
</organism>
<dbReference type="AlphaFoldDB" id="A0A2K1R3A0"/>
<dbReference type="GO" id="GO:0008379">
    <property type="term" value="F:thioredoxin peroxidase activity"/>
    <property type="evidence" value="ECO:0007669"/>
    <property type="project" value="InterPro"/>
</dbReference>
<keyword evidence="3 7" id="KW-0049">Antioxidant</keyword>
<evidence type="ECO:0000256" key="2">
    <source>
        <dbReference type="ARBA" id="ARBA00022559"/>
    </source>
</evidence>
<dbReference type="GO" id="GO:0042744">
    <property type="term" value="P:hydrogen peroxide catabolic process"/>
    <property type="evidence" value="ECO:0007669"/>
    <property type="project" value="TreeGrafter"/>
</dbReference>
<dbReference type="GO" id="GO:0045454">
    <property type="term" value="P:cell redox homeostasis"/>
    <property type="evidence" value="ECO:0007669"/>
    <property type="project" value="TreeGrafter"/>
</dbReference>
<dbReference type="OrthoDB" id="1882547at2759"/>
<dbReference type="InterPro" id="IPR036249">
    <property type="entry name" value="Thioredoxin-like_sf"/>
</dbReference>
<evidence type="ECO:0000256" key="6">
    <source>
        <dbReference type="PIRSR" id="PIRSR637944-1"/>
    </source>
</evidence>
<dbReference type="InterPro" id="IPR037944">
    <property type="entry name" value="PRX5-like"/>
</dbReference>
<comment type="caution">
    <text evidence="9">The sequence shown here is derived from an EMBL/GenBank/DDBJ whole genome shotgun (WGS) entry which is preliminary data.</text>
</comment>
<dbReference type="Proteomes" id="UP000243797">
    <property type="component" value="Unassembled WGS sequence"/>
</dbReference>
<dbReference type="GO" id="GO:0005829">
    <property type="term" value="C:cytosol"/>
    <property type="evidence" value="ECO:0007669"/>
    <property type="project" value="TreeGrafter"/>
</dbReference>
<evidence type="ECO:0000256" key="4">
    <source>
        <dbReference type="ARBA" id="ARBA00023002"/>
    </source>
</evidence>
<dbReference type="SUPFAM" id="SSF52833">
    <property type="entry name" value="Thioredoxin-like"/>
    <property type="match status" value="2"/>
</dbReference>
<dbReference type="EMBL" id="NKHZ01000010">
    <property type="protein sequence ID" value="PNS21663.1"/>
    <property type="molecule type" value="Genomic_DNA"/>
</dbReference>
<dbReference type="GO" id="GO:0005777">
    <property type="term" value="C:peroxisome"/>
    <property type="evidence" value="ECO:0007669"/>
    <property type="project" value="TreeGrafter"/>
</dbReference>
<keyword evidence="4 7" id="KW-0560">Oxidoreductase</keyword>